<proteinExistence type="predicted"/>
<gene>
    <name evidence="2" type="ORF">sscle_01g010280</name>
</gene>
<organism evidence="2 3">
    <name type="scientific">Sclerotinia sclerotiorum (strain ATCC 18683 / 1980 / Ss-1)</name>
    <name type="common">White mold</name>
    <name type="synonym">Whetzelinia sclerotiorum</name>
    <dbReference type="NCBI Taxonomy" id="665079"/>
    <lineage>
        <taxon>Eukaryota</taxon>
        <taxon>Fungi</taxon>
        <taxon>Dikarya</taxon>
        <taxon>Ascomycota</taxon>
        <taxon>Pezizomycotina</taxon>
        <taxon>Leotiomycetes</taxon>
        <taxon>Helotiales</taxon>
        <taxon>Sclerotiniaceae</taxon>
        <taxon>Sclerotinia</taxon>
    </lineage>
</organism>
<evidence type="ECO:0000256" key="1">
    <source>
        <dbReference type="SAM" id="MobiDB-lite"/>
    </source>
</evidence>
<feature type="compositionally biased region" description="Acidic residues" evidence="1">
    <location>
        <begin position="45"/>
        <end position="63"/>
    </location>
</feature>
<feature type="compositionally biased region" description="Acidic residues" evidence="1">
    <location>
        <begin position="19"/>
        <end position="32"/>
    </location>
</feature>
<reference evidence="3" key="1">
    <citation type="journal article" date="2017" name="Genome Biol. Evol.">
        <title>The complete genome sequence of the phytopathogenic fungus Sclerotinia sclerotiorum reveals insights into the genome architecture of broad host range pathogens.</title>
        <authorList>
            <person name="Derbyshire M."/>
            <person name="Denton-Giles M."/>
            <person name="Hegedus D."/>
            <person name="Seifbarghy S."/>
            <person name="Rollins J."/>
            <person name="van Kan J."/>
            <person name="Seidl M.F."/>
            <person name="Faino L."/>
            <person name="Mbengue M."/>
            <person name="Navaud O."/>
            <person name="Raffaele S."/>
            <person name="Hammond-Kosack K."/>
            <person name="Heard S."/>
            <person name="Oliver R."/>
        </authorList>
    </citation>
    <scope>NUCLEOTIDE SEQUENCE [LARGE SCALE GENOMIC DNA]</scope>
    <source>
        <strain evidence="3">ATCC 18683 / 1980 / Ss-1</strain>
    </source>
</reference>
<dbReference type="OrthoDB" id="3563696at2759"/>
<protein>
    <submittedName>
        <fullName evidence="2">Uncharacterized protein</fullName>
    </submittedName>
</protein>
<feature type="compositionally biased region" description="Low complexity" evidence="1">
    <location>
        <begin position="33"/>
        <end position="44"/>
    </location>
</feature>
<dbReference type="AlphaFoldDB" id="A0A1D9PU65"/>
<dbReference type="Proteomes" id="UP000177798">
    <property type="component" value="Chromosome 1"/>
</dbReference>
<dbReference type="RefSeq" id="XP_001597052.1">
    <property type="nucleotide sequence ID" value="XM_001597002.1"/>
</dbReference>
<dbReference type="KEGG" id="ssl:SS1G_01246"/>
<sequence>MTTRKRKADDEELVALPSDESEEEEEYEDSDAEAPAAAFAASAASDEDDSDEDEEELEEDEVQETAPPTKKRKFVANDVTDDKDEVAPVNDDEGDDNELDEDEPADDGLDDEEDTDPEETVCHPGPTSKAAEVKGGIVPKEDNLDEVEATIADVEDDE</sequence>
<dbReference type="EMBL" id="CP017814">
    <property type="protein sequence ID" value="APA06258.1"/>
    <property type="molecule type" value="Genomic_DNA"/>
</dbReference>
<accession>A0A1D9PU65</accession>
<feature type="region of interest" description="Disordered" evidence="1">
    <location>
        <begin position="1"/>
        <end position="158"/>
    </location>
</feature>
<name>A0A1D9PU65_SCLS1</name>
<dbReference type="VEuPathDB" id="FungiDB:sscle_01g010280"/>
<evidence type="ECO:0000313" key="2">
    <source>
        <dbReference type="EMBL" id="APA06258.1"/>
    </source>
</evidence>
<feature type="compositionally biased region" description="Acidic residues" evidence="1">
    <location>
        <begin position="79"/>
        <end position="119"/>
    </location>
</feature>
<dbReference type="OMA" id="AEPRHKR"/>
<feature type="compositionally biased region" description="Acidic residues" evidence="1">
    <location>
        <begin position="143"/>
        <end position="158"/>
    </location>
</feature>
<evidence type="ECO:0000313" key="3">
    <source>
        <dbReference type="Proteomes" id="UP000177798"/>
    </source>
</evidence>